<evidence type="ECO:0000313" key="2">
    <source>
        <dbReference type="EMBL" id="KAK3797851.1"/>
    </source>
</evidence>
<gene>
    <name evidence="2" type="ORF">RRG08_052450</name>
</gene>
<name>A0AAE1E881_9GAST</name>
<dbReference type="Proteomes" id="UP001283361">
    <property type="component" value="Unassembled WGS sequence"/>
</dbReference>
<comment type="caution">
    <text evidence="2">The sequence shown here is derived from an EMBL/GenBank/DDBJ whole genome shotgun (WGS) entry which is preliminary data.</text>
</comment>
<sequence>MDKENVTREAEKQNQKKRNYAAKNSSPFPLTHSHTDTERRCQRGPPSHMLAMLDQCRTAPRITGLQDTSAVHVEMTMIVRLTYSPATFTISSDIRCPMAQSAHHQTGGDGGRGFDS</sequence>
<dbReference type="EMBL" id="JAWDGP010000740">
    <property type="protein sequence ID" value="KAK3797851.1"/>
    <property type="molecule type" value="Genomic_DNA"/>
</dbReference>
<feature type="region of interest" description="Disordered" evidence="1">
    <location>
        <begin position="1"/>
        <end position="44"/>
    </location>
</feature>
<organism evidence="2 3">
    <name type="scientific">Elysia crispata</name>
    <name type="common">lettuce slug</name>
    <dbReference type="NCBI Taxonomy" id="231223"/>
    <lineage>
        <taxon>Eukaryota</taxon>
        <taxon>Metazoa</taxon>
        <taxon>Spiralia</taxon>
        <taxon>Lophotrochozoa</taxon>
        <taxon>Mollusca</taxon>
        <taxon>Gastropoda</taxon>
        <taxon>Heterobranchia</taxon>
        <taxon>Euthyneura</taxon>
        <taxon>Panpulmonata</taxon>
        <taxon>Sacoglossa</taxon>
        <taxon>Placobranchoidea</taxon>
        <taxon>Plakobranchidae</taxon>
        <taxon>Elysia</taxon>
    </lineage>
</organism>
<accession>A0AAE1E881</accession>
<reference evidence="2" key="1">
    <citation type="journal article" date="2023" name="G3 (Bethesda)">
        <title>A reference genome for the long-term kleptoplast-retaining sea slug Elysia crispata morphotype clarki.</title>
        <authorList>
            <person name="Eastman K.E."/>
            <person name="Pendleton A.L."/>
            <person name="Shaikh M.A."/>
            <person name="Suttiyut T."/>
            <person name="Ogas R."/>
            <person name="Tomko P."/>
            <person name="Gavelis G."/>
            <person name="Widhalm J.R."/>
            <person name="Wisecaver J.H."/>
        </authorList>
    </citation>
    <scope>NUCLEOTIDE SEQUENCE</scope>
    <source>
        <strain evidence="2">ECLA1</strain>
    </source>
</reference>
<evidence type="ECO:0000256" key="1">
    <source>
        <dbReference type="SAM" id="MobiDB-lite"/>
    </source>
</evidence>
<keyword evidence="3" id="KW-1185">Reference proteome</keyword>
<evidence type="ECO:0000313" key="3">
    <source>
        <dbReference type="Proteomes" id="UP001283361"/>
    </source>
</evidence>
<protein>
    <submittedName>
        <fullName evidence="2">Uncharacterized protein</fullName>
    </submittedName>
</protein>
<dbReference type="AlphaFoldDB" id="A0AAE1E881"/>
<feature type="compositionally biased region" description="Basic and acidic residues" evidence="1">
    <location>
        <begin position="1"/>
        <end position="14"/>
    </location>
</feature>
<proteinExistence type="predicted"/>